<evidence type="ECO:0000256" key="1">
    <source>
        <dbReference type="SAM" id="MobiDB-lite"/>
    </source>
</evidence>
<name>A0A6V7GZP6_9HYME</name>
<proteinExistence type="predicted"/>
<reference evidence="2" key="1">
    <citation type="submission" date="2020-07" db="EMBL/GenBank/DDBJ databases">
        <authorList>
            <person name="Nazaruddin N."/>
        </authorList>
    </citation>
    <scope>NUCLEOTIDE SEQUENCE</scope>
</reference>
<evidence type="ECO:0000313" key="3">
    <source>
        <dbReference type="Proteomes" id="UP000752696"/>
    </source>
</evidence>
<accession>A0A6V7GZP6</accession>
<dbReference type="AlphaFoldDB" id="A0A6V7GZP6"/>
<sequence>EIDRFPGRFAVADTCNTKGHGVVSPVNKPSHDLELLHRDVKQSRETNDASNTVKRQRWQQRERLFEAVPILSLLATLEESAKKWESLSRSPWQGPWVRRGHESSSCSNTDTGHERCRPASSSA</sequence>
<organism evidence="2 3">
    <name type="scientific">Heterotrigona itama</name>
    <dbReference type="NCBI Taxonomy" id="395501"/>
    <lineage>
        <taxon>Eukaryota</taxon>
        <taxon>Metazoa</taxon>
        <taxon>Ecdysozoa</taxon>
        <taxon>Arthropoda</taxon>
        <taxon>Hexapoda</taxon>
        <taxon>Insecta</taxon>
        <taxon>Pterygota</taxon>
        <taxon>Neoptera</taxon>
        <taxon>Endopterygota</taxon>
        <taxon>Hymenoptera</taxon>
        <taxon>Apocrita</taxon>
        <taxon>Aculeata</taxon>
        <taxon>Apoidea</taxon>
        <taxon>Anthophila</taxon>
        <taxon>Apidae</taxon>
        <taxon>Heterotrigona</taxon>
    </lineage>
</organism>
<dbReference type="EMBL" id="CAJDYZ010003405">
    <property type="protein sequence ID" value="CAD1470076.1"/>
    <property type="molecule type" value="Genomic_DNA"/>
</dbReference>
<gene>
    <name evidence="2" type="ORF">MHI_LOCUS176301</name>
</gene>
<protein>
    <submittedName>
        <fullName evidence="2">Uncharacterized protein</fullName>
    </submittedName>
</protein>
<keyword evidence="3" id="KW-1185">Reference proteome</keyword>
<dbReference type="OrthoDB" id="10309498at2759"/>
<feature type="region of interest" description="Disordered" evidence="1">
    <location>
        <begin position="86"/>
        <end position="123"/>
    </location>
</feature>
<dbReference type="Proteomes" id="UP000752696">
    <property type="component" value="Unassembled WGS sequence"/>
</dbReference>
<feature type="non-terminal residue" evidence="2">
    <location>
        <position position="123"/>
    </location>
</feature>
<feature type="non-terminal residue" evidence="2">
    <location>
        <position position="1"/>
    </location>
</feature>
<comment type="caution">
    <text evidence="2">The sequence shown here is derived from an EMBL/GenBank/DDBJ whole genome shotgun (WGS) entry which is preliminary data.</text>
</comment>
<evidence type="ECO:0000313" key="2">
    <source>
        <dbReference type="EMBL" id="CAD1470076.1"/>
    </source>
</evidence>